<comment type="subunit">
    <text evidence="9">Homodimer, forms a heterotetramer with a Cas1 homodimer.</text>
</comment>
<comment type="similarity">
    <text evidence="2 9">Belongs to the CRISPR-associated endoribonuclease Cas2 protein family.</text>
</comment>
<keyword evidence="8 9" id="KW-0051">Antiviral defense</keyword>
<feature type="binding site" evidence="9">
    <location>
        <position position="16"/>
    </location>
    <ligand>
        <name>Mg(2+)</name>
        <dbReference type="ChEBI" id="CHEBI:18420"/>
        <note>catalytic</note>
    </ligand>
</feature>
<evidence type="ECO:0000256" key="8">
    <source>
        <dbReference type="ARBA" id="ARBA00023118"/>
    </source>
</evidence>
<evidence type="ECO:0000256" key="3">
    <source>
        <dbReference type="ARBA" id="ARBA00022722"/>
    </source>
</evidence>
<accession>A0ABZ2AIE4</accession>
<evidence type="ECO:0000256" key="4">
    <source>
        <dbReference type="ARBA" id="ARBA00022723"/>
    </source>
</evidence>
<keyword evidence="5 9" id="KW-0255">Endonuclease</keyword>
<sequence length="110" mass="13553">MIKVYTREMRILLMYDIYYNGDDDTKMYNKFVNHLYKLGYIRIQYSIYAKILPTHTEYENEKRKILRFIPKNSNVRILLLTEKQYQNIEILNGIKAKNEIYNLEEEYIRL</sequence>
<evidence type="ECO:0000256" key="6">
    <source>
        <dbReference type="ARBA" id="ARBA00022801"/>
    </source>
</evidence>
<evidence type="ECO:0000256" key="7">
    <source>
        <dbReference type="ARBA" id="ARBA00022842"/>
    </source>
</evidence>
<keyword evidence="6 9" id="KW-0378">Hydrolase</keyword>
<dbReference type="NCBIfam" id="TIGR01573">
    <property type="entry name" value="cas2"/>
    <property type="match status" value="1"/>
</dbReference>
<evidence type="ECO:0000256" key="5">
    <source>
        <dbReference type="ARBA" id="ARBA00022759"/>
    </source>
</evidence>
<dbReference type="InterPro" id="IPR019199">
    <property type="entry name" value="Virulence_VapD/CRISPR_Cas2"/>
</dbReference>
<gene>
    <name evidence="9 10" type="primary">cas2</name>
    <name evidence="10" type="ORF">V2E26_00810</name>
</gene>
<dbReference type="Pfam" id="PF09827">
    <property type="entry name" value="CRISPR_Cas2"/>
    <property type="match status" value="1"/>
</dbReference>
<evidence type="ECO:0000256" key="9">
    <source>
        <dbReference type="HAMAP-Rule" id="MF_01471"/>
    </source>
</evidence>
<keyword evidence="11" id="KW-1185">Reference proteome</keyword>
<keyword evidence="4 9" id="KW-0479">Metal-binding</keyword>
<dbReference type="SUPFAM" id="SSF143430">
    <property type="entry name" value="TTP0101/SSO1404-like"/>
    <property type="match status" value="1"/>
</dbReference>
<dbReference type="GO" id="GO:0004519">
    <property type="term" value="F:endonuclease activity"/>
    <property type="evidence" value="ECO:0007669"/>
    <property type="project" value="UniProtKB-KW"/>
</dbReference>
<evidence type="ECO:0000313" key="10">
    <source>
        <dbReference type="EMBL" id="WVN21673.1"/>
    </source>
</evidence>
<protein>
    <recommendedName>
        <fullName evidence="9">CRISPR-associated endoribonuclease Cas2</fullName>
        <ecNumber evidence="9">3.1.-.-</ecNumber>
    </recommendedName>
</protein>
<dbReference type="InterPro" id="IPR021127">
    <property type="entry name" value="CRISPR_associated_Cas2"/>
</dbReference>
<dbReference type="HAMAP" id="MF_01471">
    <property type="entry name" value="Cas2"/>
    <property type="match status" value="1"/>
</dbReference>
<evidence type="ECO:0000256" key="2">
    <source>
        <dbReference type="ARBA" id="ARBA00009959"/>
    </source>
</evidence>
<evidence type="ECO:0000313" key="11">
    <source>
        <dbReference type="Proteomes" id="UP001431935"/>
    </source>
</evidence>
<comment type="function">
    <text evidence="9">CRISPR (clustered regularly interspaced short palindromic repeat), is an adaptive immune system that provides protection against mobile genetic elements (viruses, transposable elements and conjugative plasmids). CRISPR clusters contain sequences complementary to antecedent mobile elements and target invading nucleic acids. CRISPR clusters are transcribed and processed into CRISPR RNA (crRNA). Functions as a ssRNA-specific endoribonuclease. Involved in the integration of spacer DNA into the CRISPR cassette.</text>
</comment>
<reference evidence="10" key="1">
    <citation type="submission" date="2024-01" db="EMBL/GenBank/DDBJ databases">
        <title>Complete genome sequence of Mycoplasma gateae strain 3700.</title>
        <authorList>
            <person name="Spergser J."/>
        </authorList>
    </citation>
    <scope>NUCLEOTIDE SEQUENCE [LARGE SCALE GENOMIC DNA]</scope>
    <source>
        <strain evidence="10">3700</strain>
    </source>
</reference>
<evidence type="ECO:0000256" key="1">
    <source>
        <dbReference type="ARBA" id="ARBA00001946"/>
    </source>
</evidence>
<organism evidence="10 11">
    <name type="scientific">Metamycoplasma gateae</name>
    <dbReference type="NCBI Taxonomy" id="35769"/>
    <lineage>
        <taxon>Bacteria</taxon>
        <taxon>Bacillati</taxon>
        <taxon>Mycoplasmatota</taxon>
        <taxon>Mycoplasmoidales</taxon>
        <taxon>Metamycoplasmataceae</taxon>
        <taxon>Metamycoplasma</taxon>
    </lineage>
</organism>
<keyword evidence="3 9" id="KW-0540">Nuclease</keyword>
<dbReference type="Gene3D" id="3.30.70.240">
    <property type="match status" value="1"/>
</dbReference>
<dbReference type="Proteomes" id="UP001431935">
    <property type="component" value="Chromosome"/>
</dbReference>
<dbReference type="EMBL" id="CP143578">
    <property type="protein sequence ID" value="WVN21673.1"/>
    <property type="molecule type" value="Genomic_DNA"/>
</dbReference>
<dbReference type="EC" id="3.1.-.-" evidence="9"/>
<comment type="cofactor">
    <cofactor evidence="1 9">
        <name>Mg(2+)</name>
        <dbReference type="ChEBI" id="CHEBI:18420"/>
    </cofactor>
</comment>
<proteinExistence type="inferred from homology"/>
<keyword evidence="7 9" id="KW-0460">Magnesium</keyword>
<name>A0ABZ2AIE4_9BACT</name>